<dbReference type="Pfam" id="PF00106">
    <property type="entry name" value="adh_short"/>
    <property type="match status" value="1"/>
</dbReference>
<evidence type="ECO:0000313" key="5">
    <source>
        <dbReference type="Proteomes" id="UP001595528"/>
    </source>
</evidence>
<keyword evidence="5" id="KW-1185">Reference proteome</keyword>
<feature type="compositionally biased region" description="Low complexity" evidence="3">
    <location>
        <begin position="299"/>
        <end position="308"/>
    </location>
</feature>
<dbReference type="EMBL" id="JBHRTR010000020">
    <property type="protein sequence ID" value="MFC3227264.1"/>
    <property type="molecule type" value="Genomic_DNA"/>
</dbReference>
<dbReference type="GO" id="GO:0016491">
    <property type="term" value="F:oxidoreductase activity"/>
    <property type="evidence" value="ECO:0007669"/>
    <property type="project" value="UniProtKB-KW"/>
</dbReference>
<evidence type="ECO:0000256" key="1">
    <source>
        <dbReference type="ARBA" id="ARBA00006484"/>
    </source>
</evidence>
<dbReference type="PRINTS" id="PR00081">
    <property type="entry name" value="GDHRDH"/>
</dbReference>
<dbReference type="CDD" id="cd05233">
    <property type="entry name" value="SDR_c"/>
    <property type="match status" value="1"/>
</dbReference>
<dbReference type="InterPro" id="IPR036291">
    <property type="entry name" value="NAD(P)-bd_dom_sf"/>
</dbReference>
<dbReference type="InterPro" id="IPR002347">
    <property type="entry name" value="SDR_fam"/>
</dbReference>
<protein>
    <submittedName>
        <fullName evidence="4">SDR family NAD(P)-dependent oxidoreductase</fullName>
        <ecNumber evidence="4">1.1.1.-</ecNumber>
    </submittedName>
</protein>
<name>A0ABV7KYQ7_9PROT</name>
<comment type="similarity">
    <text evidence="1">Belongs to the short-chain dehydrogenases/reductases (SDR) family.</text>
</comment>
<feature type="compositionally biased region" description="Basic and acidic residues" evidence="3">
    <location>
        <begin position="309"/>
        <end position="325"/>
    </location>
</feature>
<keyword evidence="2 4" id="KW-0560">Oxidoreductase</keyword>
<dbReference type="Gene3D" id="3.40.50.720">
    <property type="entry name" value="NAD(P)-binding Rossmann-like Domain"/>
    <property type="match status" value="1"/>
</dbReference>
<evidence type="ECO:0000256" key="3">
    <source>
        <dbReference type="SAM" id="MobiDB-lite"/>
    </source>
</evidence>
<gene>
    <name evidence="4" type="ORF">ACFOGJ_08495</name>
</gene>
<evidence type="ECO:0000256" key="2">
    <source>
        <dbReference type="ARBA" id="ARBA00023002"/>
    </source>
</evidence>
<reference evidence="5" key="1">
    <citation type="journal article" date="2019" name="Int. J. Syst. Evol. Microbiol.">
        <title>The Global Catalogue of Microorganisms (GCM) 10K type strain sequencing project: providing services to taxonomists for standard genome sequencing and annotation.</title>
        <authorList>
            <consortium name="The Broad Institute Genomics Platform"/>
            <consortium name="The Broad Institute Genome Sequencing Center for Infectious Disease"/>
            <person name="Wu L."/>
            <person name="Ma J."/>
        </authorList>
    </citation>
    <scope>NUCLEOTIDE SEQUENCE [LARGE SCALE GENOMIC DNA]</scope>
    <source>
        <strain evidence="5">KCTC 42964</strain>
    </source>
</reference>
<dbReference type="PANTHER" id="PTHR43669:SF3">
    <property type="entry name" value="ALCOHOL DEHYDROGENASE, PUTATIVE (AFU_ORTHOLOGUE AFUA_3G03445)-RELATED"/>
    <property type="match status" value="1"/>
</dbReference>
<dbReference type="Proteomes" id="UP001595528">
    <property type="component" value="Unassembled WGS sequence"/>
</dbReference>
<organism evidence="4 5">
    <name type="scientific">Marinibaculum pumilum</name>
    <dbReference type="NCBI Taxonomy" id="1766165"/>
    <lineage>
        <taxon>Bacteria</taxon>
        <taxon>Pseudomonadati</taxon>
        <taxon>Pseudomonadota</taxon>
        <taxon>Alphaproteobacteria</taxon>
        <taxon>Rhodospirillales</taxon>
        <taxon>Rhodospirillaceae</taxon>
        <taxon>Marinibaculum</taxon>
    </lineage>
</organism>
<proteinExistence type="inferred from homology"/>
<dbReference type="RefSeq" id="WP_379899426.1">
    <property type="nucleotide sequence ID" value="NZ_JBHRTR010000020.1"/>
</dbReference>
<dbReference type="SUPFAM" id="SSF51735">
    <property type="entry name" value="NAD(P)-binding Rossmann-fold domains"/>
    <property type="match status" value="1"/>
</dbReference>
<feature type="region of interest" description="Disordered" evidence="3">
    <location>
        <begin position="299"/>
        <end position="333"/>
    </location>
</feature>
<sequence>MTPRYILVTGAGSGIGRAITQALIADGQVVAATGRREALLHELIPPDAASGCIAHACDMADPAAVEALFALLAKRWPRLDAVVHCAGVYGPIGLFHETDPQEWLGAITNNLFGFYLVARAAVPQLQHGHLPRILAVAGGGAFTPLPRCSAYGSAKAGIVRLVETAAGELAPLGIAALALAPGFVATDIHRETIKAGPEKAGRDYYEFTLSRLKEGSVPMSLVVDCARFLLGDAAHALSGRTISASFDPWAEPEFLDSLPLLEGSELYRGERVNLRHLPPGDPLREALTSAQSRTYVARRQAAATAGAAKHPEGEDGMEKAAEAPGRRPGRAHG</sequence>
<comment type="caution">
    <text evidence="4">The sequence shown here is derived from an EMBL/GenBank/DDBJ whole genome shotgun (WGS) entry which is preliminary data.</text>
</comment>
<accession>A0ABV7KYQ7</accession>
<evidence type="ECO:0000313" key="4">
    <source>
        <dbReference type="EMBL" id="MFC3227264.1"/>
    </source>
</evidence>
<dbReference type="EC" id="1.1.1.-" evidence="4"/>
<dbReference type="PANTHER" id="PTHR43669">
    <property type="entry name" value="5-KETO-D-GLUCONATE 5-REDUCTASE"/>
    <property type="match status" value="1"/>
</dbReference>